<dbReference type="Proteomes" id="UP001224644">
    <property type="component" value="Unassembled WGS sequence"/>
</dbReference>
<dbReference type="EMBL" id="JAUFPX010000002">
    <property type="protein sequence ID" value="MDN3589253.1"/>
    <property type="molecule type" value="Genomic_DNA"/>
</dbReference>
<comment type="caution">
    <text evidence="2">The sequence shown here is derived from an EMBL/GenBank/DDBJ whole genome shotgun (WGS) entry which is preliminary data.</text>
</comment>
<gene>
    <name evidence="2" type="ORF">QWZ12_01365</name>
</gene>
<evidence type="ECO:0000313" key="2">
    <source>
        <dbReference type="EMBL" id="MDN3589253.1"/>
    </source>
</evidence>
<evidence type="ECO:0000256" key="1">
    <source>
        <dbReference type="SAM" id="MobiDB-lite"/>
    </source>
</evidence>
<feature type="region of interest" description="Disordered" evidence="1">
    <location>
        <begin position="1"/>
        <end position="62"/>
    </location>
</feature>
<name>A0ABT8BD80_9HYPH</name>
<reference evidence="3" key="1">
    <citation type="journal article" date="2019" name="Int. J. Syst. Evol. Microbiol.">
        <title>The Global Catalogue of Microorganisms (GCM) 10K type strain sequencing project: providing services to taxonomists for standard genome sequencing and annotation.</title>
        <authorList>
            <consortium name="The Broad Institute Genomics Platform"/>
            <consortium name="The Broad Institute Genome Sequencing Center for Infectious Disease"/>
            <person name="Wu L."/>
            <person name="Ma J."/>
        </authorList>
    </citation>
    <scope>NUCLEOTIDE SEQUENCE [LARGE SCALE GENOMIC DNA]</scope>
    <source>
        <strain evidence="3">CECT 7069</strain>
    </source>
</reference>
<organism evidence="2 3">
    <name type="scientific">Methylobacterium adhaesivum</name>
    <dbReference type="NCBI Taxonomy" id="333297"/>
    <lineage>
        <taxon>Bacteria</taxon>
        <taxon>Pseudomonadati</taxon>
        <taxon>Pseudomonadota</taxon>
        <taxon>Alphaproteobacteria</taxon>
        <taxon>Hyphomicrobiales</taxon>
        <taxon>Methylobacteriaceae</taxon>
        <taxon>Methylobacterium</taxon>
    </lineage>
</organism>
<accession>A0ABT8BD80</accession>
<keyword evidence="3" id="KW-1185">Reference proteome</keyword>
<proteinExistence type="predicted"/>
<protein>
    <submittedName>
        <fullName evidence="2">Uncharacterized protein</fullName>
    </submittedName>
</protein>
<evidence type="ECO:0000313" key="3">
    <source>
        <dbReference type="Proteomes" id="UP001224644"/>
    </source>
</evidence>
<dbReference type="RefSeq" id="WP_238223530.1">
    <property type="nucleotide sequence ID" value="NZ_BPQD01000007.1"/>
</dbReference>
<sequence length="62" mass="6555">MTKDVQLDRSASPLATVSDEIHPNPPKRMPGAPAEDCLPAPEEDSESAAAHVESFEGFSSFG</sequence>